<accession>A0A4C1TDD9</accession>
<protein>
    <submittedName>
        <fullName evidence="1">Uncharacterized protein</fullName>
    </submittedName>
</protein>
<keyword evidence="2" id="KW-1185">Reference proteome</keyword>
<dbReference type="AlphaFoldDB" id="A0A4C1TDD9"/>
<gene>
    <name evidence="1" type="ORF">EVAR_10194_1</name>
</gene>
<proteinExistence type="predicted"/>
<dbReference type="EMBL" id="BGZK01000052">
    <property type="protein sequence ID" value="GBP12519.1"/>
    <property type="molecule type" value="Genomic_DNA"/>
</dbReference>
<organism evidence="1 2">
    <name type="scientific">Eumeta variegata</name>
    <name type="common">Bagworm moth</name>
    <name type="synonym">Eumeta japonica</name>
    <dbReference type="NCBI Taxonomy" id="151549"/>
    <lineage>
        <taxon>Eukaryota</taxon>
        <taxon>Metazoa</taxon>
        <taxon>Ecdysozoa</taxon>
        <taxon>Arthropoda</taxon>
        <taxon>Hexapoda</taxon>
        <taxon>Insecta</taxon>
        <taxon>Pterygota</taxon>
        <taxon>Neoptera</taxon>
        <taxon>Endopterygota</taxon>
        <taxon>Lepidoptera</taxon>
        <taxon>Glossata</taxon>
        <taxon>Ditrysia</taxon>
        <taxon>Tineoidea</taxon>
        <taxon>Psychidae</taxon>
        <taxon>Oiketicinae</taxon>
        <taxon>Eumeta</taxon>
    </lineage>
</organism>
<sequence length="80" mass="9134">MEFLPRNTAVRVSRCYRCRATGDYYTLYLIRQKICELSGVEIPHPAYNSGIASPGYGHFTQWSVVFADDDVNVLMKSKRA</sequence>
<name>A0A4C1TDD9_EUMVA</name>
<dbReference type="Proteomes" id="UP000299102">
    <property type="component" value="Unassembled WGS sequence"/>
</dbReference>
<evidence type="ECO:0000313" key="1">
    <source>
        <dbReference type="EMBL" id="GBP12519.1"/>
    </source>
</evidence>
<comment type="caution">
    <text evidence="1">The sequence shown here is derived from an EMBL/GenBank/DDBJ whole genome shotgun (WGS) entry which is preliminary data.</text>
</comment>
<reference evidence="1 2" key="1">
    <citation type="journal article" date="2019" name="Commun. Biol.">
        <title>The bagworm genome reveals a unique fibroin gene that provides high tensile strength.</title>
        <authorList>
            <person name="Kono N."/>
            <person name="Nakamura H."/>
            <person name="Ohtoshi R."/>
            <person name="Tomita M."/>
            <person name="Numata K."/>
            <person name="Arakawa K."/>
        </authorList>
    </citation>
    <scope>NUCLEOTIDE SEQUENCE [LARGE SCALE GENOMIC DNA]</scope>
</reference>
<evidence type="ECO:0000313" key="2">
    <source>
        <dbReference type="Proteomes" id="UP000299102"/>
    </source>
</evidence>